<dbReference type="EMBL" id="CM023481">
    <property type="protein sequence ID" value="KAH6944373.1"/>
    <property type="molecule type" value="Genomic_DNA"/>
</dbReference>
<evidence type="ECO:0000313" key="2">
    <source>
        <dbReference type="Proteomes" id="UP000821845"/>
    </source>
</evidence>
<gene>
    <name evidence="1" type="ORF">HPB50_002813</name>
</gene>
<reference evidence="1" key="1">
    <citation type="submission" date="2020-05" db="EMBL/GenBank/DDBJ databases">
        <title>Large-scale comparative analyses of tick genomes elucidate their genetic diversity and vector capacities.</title>
        <authorList>
            <person name="Jia N."/>
            <person name="Wang J."/>
            <person name="Shi W."/>
            <person name="Du L."/>
            <person name="Sun Y."/>
            <person name="Zhan W."/>
            <person name="Jiang J."/>
            <person name="Wang Q."/>
            <person name="Zhang B."/>
            <person name="Ji P."/>
            <person name="Sakyi L.B."/>
            <person name="Cui X."/>
            <person name="Yuan T."/>
            <person name="Jiang B."/>
            <person name="Yang W."/>
            <person name="Lam T.T.-Y."/>
            <person name="Chang Q."/>
            <person name="Ding S."/>
            <person name="Wang X."/>
            <person name="Zhu J."/>
            <person name="Ruan X."/>
            <person name="Zhao L."/>
            <person name="Wei J."/>
            <person name="Que T."/>
            <person name="Du C."/>
            <person name="Cheng J."/>
            <person name="Dai P."/>
            <person name="Han X."/>
            <person name="Huang E."/>
            <person name="Gao Y."/>
            <person name="Liu J."/>
            <person name="Shao H."/>
            <person name="Ye R."/>
            <person name="Li L."/>
            <person name="Wei W."/>
            <person name="Wang X."/>
            <person name="Wang C."/>
            <person name="Yang T."/>
            <person name="Huo Q."/>
            <person name="Li W."/>
            <person name="Guo W."/>
            <person name="Chen H."/>
            <person name="Zhou L."/>
            <person name="Ni X."/>
            <person name="Tian J."/>
            <person name="Zhou Y."/>
            <person name="Sheng Y."/>
            <person name="Liu T."/>
            <person name="Pan Y."/>
            <person name="Xia L."/>
            <person name="Li J."/>
            <person name="Zhao F."/>
            <person name="Cao W."/>
        </authorList>
    </citation>
    <scope>NUCLEOTIDE SEQUENCE</scope>
    <source>
        <strain evidence="1">Hyas-2018</strain>
    </source>
</reference>
<organism evidence="1 2">
    <name type="scientific">Hyalomma asiaticum</name>
    <name type="common">Tick</name>
    <dbReference type="NCBI Taxonomy" id="266040"/>
    <lineage>
        <taxon>Eukaryota</taxon>
        <taxon>Metazoa</taxon>
        <taxon>Ecdysozoa</taxon>
        <taxon>Arthropoda</taxon>
        <taxon>Chelicerata</taxon>
        <taxon>Arachnida</taxon>
        <taxon>Acari</taxon>
        <taxon>Parasitiformes</taxon>
        <taxon>Ixodida</taxon>
        <taxon>Ixodoidea</taxon>
        <taxon>Ixodidae</taxon>
        <taxon>Hyalomminae</taxon>
        <taxon>Hyalomma</taxon>
    </lineage>
</organism>
<dbReference type="Proteomes" id="UP000821845">
    <property type="component" value="Chromosome 1"/>
</dbReference>
<protein>
    <submittedName>
        <fullName evidence="1">Uncharacterized protein</fullName>
    </submittedName>
</protein>
<comment type="caution">
    <text evidence="1">The sequence shown here is derived from an EMBL/GenBank/DDBJ whole genome shotgun (WGS) entry which is preliminary data.</text>
</comment>
<accession>A0ACB7TE10</accession>
<proteinExistence type="predicted"/>
<evidence type="ECO:0000313" key="1">
    <source>
        <dbReference type="EMBL" id="KAH6944373.1"/>
    </source>
</evidence>
<sequence>MSLARFGHSASVNAGDNGSRTSISSGSTYAPQVGSSAASILREEQPSTLPTRGLDAADQRPSVAVGLQVGA</sequence>
<name>A0ACB7TE10_HYAAI</name>
<keyword evidence="2" id="KW-1185">Reference proteome</keyword>